<reference evidence="1" key="1">
    <citation type="submission" date="2014-02" db="EMBL/GenBank/DDBJ databases">
        <title>The Genome Sequence of Trichophyton rubrum (morphotype fischeri) CBS 288.86.</title>
        <authorList>
            <consortium name="The Broad Institute Genomics Platform"/>
            <person name="Cuomo C.A."/>
            <person name="White T.C."/>
            <person name="Graser Y."/>
            <person name="Martinez-Rossi N."/>
            <person name="Heitman J."/>
            <person name="Young S.K."/>
            <person name="Zeng Q."/>
            <person name="Gargeya S."/>
            <person name="Abouelleil A."/>
            <person name="Alvarado L."/>
            <person name="Chapman S.B."/>
            <person name="Gainer-Dewar J."/>
            <person name="Goldberg J."/>
            <person name="Griggs A."/>
            <person name="Gujja S."/>
            <person name="Hansen M."/>
            <person name="Howarth C."/>
            <person name="Imamovic A."/>
            <person name="Larimer J."/>
            <person name="Martinez D."/>
            <person name="Murphy C."/>
            <person name="Pearson M.D."/>
            <person name="Persinoti G."/>
            <person name="Poon T."/>
            <person name="Priest M."/>
            <person name="Roberts A.D."/>
            <person name="Saif S."/>
            <person name="Shea T.D."/>
            <person name="Sykes S.N."/>
            <person name="Wortman J."/>
            <person name="Nusbaum C."/>
            <person name="Birren B."/>
        </authorList>
    </citation>
    <scope>NUCLEOTIDE SEQUENCE [LARGE SCALE GENOMIC DNA]</scope>
    <source>
        <strain evidence="1">CBS 288.86</strain>
    </source>
</reference>
<dbReference type="AlphaFoldDB" id="A0A022W192"/>
<accession>A0A022W192</accession>
<dbReference type="EMBL" id="KK207856">
    <property type="protein sequence ID" value="EZF52150.1"/>
    <property type="molecule type" value="Genomic_DNA"/>
</dbReference>
<sequence>METLPRLHQLHHSDQSNKMLLQSVFTVILQSTSLVAAAVIPPGTNGRHTAAQKDRGISIASESQYCNDKGVELFKNNAEATAADAVSRMPMPLKQIFQIMSTNFN</sequence>
<evidence type="ECO:0000313" key="1">
    <source>
        <dbReference type="EMBL" id="EZF52150.1"/>
    </source>
</evidence>
<organism evidence="1">
    <name type="scientific">Trichophyton rubrum CBS 288.86</name>
    <dbReference type="NCBI Taxonomy" id="1215330"/>
    <lineage>
        <taxon>Eukaryota</taxon>
        <taxon>Fungi</taxon>
        <taxon>Dikarya</taxon>
        <taxon>Ascomycota</taxon>
        <taxon>Pezizomycotina</taxon>
        <taxon>Eurotiomycetes</taxon>
        <taxon>Eurotiomycetidae</taxon>
        <taxon>Onygenales</taxon>
        <taxon>Arthrodermataceae</taxon>
        <taxon>Trichophyton</taxon>
    </lineage>
</organism>
<proteinExistence type="predicted"/>
<dbReference type="Proteomes" id="UP000023758">
    <property type="component" value="Unassembled WGS sequence"/>
</dbReference>
<gene>
    <name evidence="1" type="ORF">H103_04698</name>
</gene>
<dbReference type="HOGENOM" id="CLU_2238547_0_0_1"/>
<name>A0A022W192_TRIRU</name>
<protein>
    <submittedName>
        <fullName evidence="1">Uncharacterized protein</fullName>
    </submittedName>
</protein>